<feature type="chain" id="PRO_5047147115" evidence="1">
    <location>
        <begin position="18"/>
        <end position="203"/>
    </location>
</feature>
<keyword evidence="4" id="KW-1185">Reference proteome</keyword>
<dbReference type="PROSITE" id="PS51257">
    <property type="entry name" value="PROKAR_LIPOPROTEIN"/>
    <property type="match status" value="1"/>
</dbReference>
<reference evidence="4" key="1">
    <citation type="journal article" date="2019" name="Int. J. Syst. Evol. Microbiol.">
        <title>The Global Catalogue of Microorganisms (GCM) 10K type strain sequencing project: providing services to taxonomists for standard genome sequencing and annotation.</title>
        <authorList>
            <consortium name="The Broad Institute Genomics Platform"/>
            <consortium name="The Broad Institute Genome Sequencing Center for Infectious Disease"/>
            <person name="Wu L."/>
            <person name="Ma J."/>
        </authorList>
    </citation>
    <scope>NUCLEOTIDE SEQUENCE [LARGE SCALE GENOMIC DNA]</scope>
    <source>
        <strain evidence="4">CGMCC-1.15741</strain>
    </source>
</reference>
<dbReference type="Proteomes" id="UP001596303">
    <property type="component" value="Unassembled WGS sequence"/>
</dbReference>
<comment type="caution">
    <text evidence="3">The sequence shown here is derived from an EMBL/GenBank/DDBJ whole genome shotgun (WGS) entry which is preliminary data.</text>
</comment>
<organism evidence="3 4">
    <name type="scientific">Ponticaulis profundi</name>
    <dbReference type="NCBI Taxonomy" id="2665222"/>
    <lineage>
        <taxon>Bacteria</taxon>
        <taxon>Pseudomonadati</taxon>
        <taxon>Pseudomonadota</taxon>
        <taxon>Alphaproteobacteria</taxon>
        <taxon>Hyphomonadales</taxon>
        <taxon>Hyphomonadaceae</taxon>
        <taxon>Ponticaulis</taxon>
    </lineage>
</organism>
<sequence length="203" mass="21310">MRVLIMSVMLAGGSGLAACGGPAVDSPEDTVPAIEESDLQGARDAAAKLGRELKAQLIAAIEAEGPVGGVQVCAQIAPDIAKMVSEDTGFEVGRTSLRTRNASNMPDGWERETLLAFDEAMRHGKTADSLERAEIVSEDGVQTLRWMKPIPTGQLCLACHGEHVDDAVLAEIAAQYPGDQATGFQPGEMRGAFTVSKVMSASN</sequence>
<keyword evidence="1" id="KW-0732">Signal</keyword>
<evidence type="ECO:0000313" key="3">
    <source>
        <dbReference type="EMBL" id="MFC6196979.1"/>
    </source>
</evidence>
<proteinExistence type="predicted"/>
<dbReference type="RefSeq" id="WP_377375140.1">
    <property type="nucleotide sequence ID" value="NZ_JBHSSW010000003.1"/>
</dbReference>
<evidence type="ECO:0000259" key="2">
    <source>
        <dbReference type="Pfam" id="PF11845"/>
    </source>
</evidence>
<evidence type="ECO:0000256" key="1">
    <source>
        <dbReference type="SAM" id="SignalP"/>
    </source>
</evidence>
<feature type="domain" description="Tll0287-like" evidence="2">
    <location>
        <begin position="61"/>
        <end position="196"/>
    </location>
</feature>
<dbReference type="InterPro" id="IPR021796">
    <property type="entry name" value="Tll0287-like_dom"/>
</dbReference>
<dbReference type="Pfam" id="PF11845">
    <property type="entry name" value="Tll0287-like"/>
    <property type="match status" value="1"/>
</dbReference>
<feature type="signal peptide" evidence="1">
    <location>
        <begin position="1"/>
        <end position="17"/>
    </location>
</feature>
<evidence type="ECO:0000313" key="4">
    <source>
        <dbReference type="Proteomes" id="UP001596303"/>
    </source>
</evidence>
<dbReference type="EMBL" id="JBHSSW010000003">
    <property type="protein sequence ID" value="MFC6196979.1"/>
    <property type="molecule type" value="Genomic_DNA"/>
</dbReference>
<gene>
    <name evidence="3" type="ORF">ACFQDM_02765</name>
</gene>
<protein>
    <submittedName>
        <fullName evidence="3">DUF3365 domain-containing protein</fullName>
    </submittedName>
</protein>
<accession>A0ABW1S660</accession>
<name>A0ABW1S660_9PROT</name>